<organism evidence="3 4">
    <name type="scientific">Chitinophaga rhizophila</name>
    <dbReference type="NCBI Taxonomy" id="2866212"/>
    <lineage>
        <taxon>Bacteria</taxon>
        <taxon>Pseudomonadati</taxon>
        <taxon>Bacteroidota</taxon>
        <taxon>Chitinophagia</taxon>
        <taxon>Chitinophagales</taxon>
        <taxon>Chitinophagaceae</taxon>
        <taxon>Chitinophaga</taxon>
    </lineage>
</organism>
<evidence type="ECO:0000256" key="1">
    <source>
        <dbReference type="SAM" id="MobiDB-lite"/>
    </source>
</evidence>
<keyword evidence="2" id="KW-0812">Transmembrane</keyword>
<reference evidence="3 4" key="1">
    <citation type="submission" date="2021-08" db="EMBL/GenBank/DDBJ databases">
        <title>The genome sequence of Chitinophaga sp. B61.</title>
        <authorList>
            <person name="Zhang X."/>
        </authorList>
    </citation>
    <scope>NUCLEOTIDE SEQUENCE [LARGE SCALE GENOMIC DNA]</scope>
    <source>
        <strain evidence="3 4">B61</strain>
    </source>
</reference>
<accession>A0ABS7GC34</accession>
<protein>
    <recommendedName>
        <fullName evidence="5">Glycosyl hydrolase family 98 putative carbohydrate-binding module domain-containing protein</fullName>
    </recommendedName>
</protein>
<proteinExistence type="predicted"/>
<sequence>MSKFFKWTLISIGVLIVLPFIIGIIFTIGNMETAKEPASVSKMTAADSLSKLRADTIWEYGIYGPKRNWYYRTGEDKMTSDVSYIAECPANGNLRIKTDREIINVTVRETRHHDYRKGYDQGYKSGYRNGSGQYSGIWRNGNASGPSRSSSGRYTSVSSSNYTSAIPSLYLYKKADQPTTVYVNLYEGTFVPAYFTSGKKVRVRFDKLKPEMLAVRGDKNGSRQRLYFPHPEQLIARIRKTDTLLVEVEIAGNGTEVLEFDVRNLDWTH</sequence>
<feature type="transmembrane region" description="Helical" evidence="2">
    <location>
        <begin position="7"/>
        <end position="29"/>
    </location>
</feature>
<dbReference type="RefSeq" id="WP_220250469.1">
    <property type="nucleotide sequence ID" value="NZ_JAICCF010000002.1"/>
</dbReference>
<comment type="caution">
    <text evidence="3">The sequence shown here is derived from an EMBL/GenBank/DDBJ whole genome shotgun (WGS) entry which is preliminary data.</text>
</comment>
<evidence type="ECO:0000313" key="4">
    <source>
        <dbReference type="Proteomes" id="UP000812961"/>
    </source>
</evidence>
<feature type="region of interest" description="Disordered" evidence="1">
    <location>
        <begin position="138"/>
        <end position="157"/>
    </location>
</feature>
<dbReference type="Proteomes" id="UP000812961">
    <property type="component" value="Unassembled WGS sequence"/>
</dbReference>
<keyword evidence="2" id="KW-0472">Membrane</keyword>
<evidence type="ECO:0008006" key="5">
    <source>
        <dbReference type="Google" id="ProtNLM"/>
    </source>
</evidence>
<evidence type="ECO:0000313" key="3">
    <source>
        <dbReference type="EMBL" id="MBW8685238.1"/>
    </source>
</evidence>
<keyword evidence="2" id="KW-1133">Transmembrane helix</keyword>
<keyword evidence="4" id="KW-1185">Reference proteome</keyword>
<evidence type="ECO:0000256" key="2">
    <source>
        <dbReference type="SAM" id="Phobius"/>
    </source>
</evidence>
<name>A0ABS7GC34_9BACT</name>
<feature type="compositionally biased region" description="Low complexity" evidence="1">
    <location>
        <begin position="139"/>
        <end position="157"/>
    </location>
</feature>
<dbReference type="EMBL" id="JAICCF010000002">
    <property type="protein sequence ID" value="MBW8685238.1"/>
    <property type="molecule type" value="Genomic_DNA"/>
</dbReference>
<gene>
    <name evidence="3" type="ORF">K1Y79_12950</name>
</gene>